<evidence type="ECO:0000259" key="4">
    <source>
        <dbReference type="Pfam" id="PF19305"/>
    </source>
</evidence>
<reference evidence="5 6" key="1">
    <citation type="submission" date="2019-02" db="EMBL/GenBank/DDBJ databases">
        <title>Draft genome sequences of novel Actinobacteria.</title>
        <authorList>
            <person name="Sahin N."/>
            <person name="Ay H."/>
            <person name="Saygin H."/>
        </authorList>
    </citation>
    <scope>NUCLEOTIDE SEQUENCE [LARGE SCALE GENOMIC DNA]</scope>
    <source>
        <strain evidence="5 6">16K104</strain>
    </source>
</reference>
<dbReference type="SUPFAM" id="SSF103378">
    <property type="entry name" value="2-methylcitrate dehydratase PrpD"/>
    <property type="match status" value="1"/>
</dbReference>
<dbReference type="InterPro" id="IPR036148">
    <property type="entry name" value="MmgE/PrpD_sf"/>
</dbReference>
<comment type="caution">
    <text evidence="5">The sequence shown here is derived from an EMBL/GenBank/DDBJ whole genome shotgun (WGS) entry which is preliminary data.</text>
</comment>
<dbReference type="Gene3D" id="3.30.1330.120">
    <property type="entry name" value="2-methylcitrate dehydratase PrpD"/>
    <property type="match status" value="1"/>
</dbReference>
<protein>
    <submittedName>
        <fullName evidence="5">MmgE/PrpD family protein</fullName>
    </submittedName>
</protein>
<dbReference type="Pfam" id="PF19305">
    <property type="entry name" value="MmgE_PrpD_C"/>
    <property type="match status" value="1"/>
</dbReference>
<comment type="similarity">
    <text evidence="1">Belongs to the PrpD family.</text>
</comment>
<evidence type="ECO:0000259" key="3">
    <source>
        <dbReference type="Pfam" id="PF03972"/>
    </source>
</evidence>
<organism evidence="5 6">
    <name type="scientific">Kribbella turkmenica</name>
    <dbReference type="NCBI Taxonomy" id="2530375"/>
    <lineage>
        <taxon>Bacteria</taxon>
        <taxon>Bacillati</taxon>
        <taxon>Actinomycetota</taxon>
        <taxon>Actinomycetes</taxon>
        <taxon>Propionibacteriales</taxon>
        <taxon>Kribbellaceae</taxon>
        <taxon>Kribbella</taxon>
    </lineage>
</organism>
<feature type="domain" description="MmgE/PrpD C-terminal" evidence="4">
    <location>
        <begin position="282"/>
        <end position="431"/>
    </location>
</feature>
<dbReference type="InterPro" id="IPR045336">
    <property type="entry name" value="MmgE_PrpD_N"/>
</dbReference>
<accession>A0A4R4XBQ0</accession>
<dbReference type="Pfam" id="PF03972">
    <property type="entry name" value="MmgE_PrpD_N"/>
    <property type="match status" value="1"/>
</dbReference>
<dbReference type="OrthoDB" id="9797528at2"/>
<dbReference type="Gene3D" id="1.10.4100.10">
    <property type="entry name" value="2-methylcitrate dehydratase PrpD"/>
    <property type="match status" value="1"/>
</dbReference>
<proteinExistence type="inferred from homology"/>
<dbReference type="InterPro" id="IPR042183">
    <property type="entry name" value="MmgE/PrpD_sf_1"/>
</dbReference>
<evidence type="ECO:0000256" key="2">
    <source>
        <dbReference type="SAM" id="MobiDB-lite"/>
    </source>
</evidence>
<dbReference type="PANTHER" id="PTHR16943:SF8">
    <property type="entry name" value="2-METHYLCITRATE DEHYDRATASE"/>
    <property type="match status" value="1"/>
</dbReference>
<dbReference type="GO" id="GO:0016829">
    <property type="term" value="F:lyase activity"/>
    <property type="evidence" value="ECO:0007669"/>
    <property type="project" value="InterPro"/>
</dbReference>
<keyword evidence="6" id="KW-1185">Reference proteome</keyword>
<gene>
    <name evidence="5" type="ORF">E1218_08860</name>
</gene>
<dbReference type="InterPro" id="IPR042188">
    <property type="entry name" value="MmgE/PrpD_sf_2"/>
</dbReference>
<evidence type="ECO:0000313" key="5">
    <source>
        <dbReference type="EMBL" id="TDD27892.1"/>
    </source>
</evidence>
<name>A0A4R4XBQ0_9ACTN</name>
<dbReference type="RefSeq" id="WP_132318145.1">
    <property type="nucleotide sequence ID" value="NZ_SMKR01000028.1"/>
</dbReference>
<evidence type="ECO:0000256" key="1">
    <source>
        <dbReference type="ARBA" id="ARBA00006174"/>
    </source>
</evidence>
<evidence type="ECO:0000313" key="6">
    <source>
        <dbReference type="Proteomes" id="UP000295172"/>
    </source>
</evidence>
<dbReference type="Proteomes" id="UP000295172">
    <property type="component" value="Unassembled WGS sequence"/>
</dbReference>
<dbReference type="AlphaFoldDB" id="A0A4R4XBQ0"/>
<feature type="domain" description="MmgE/PrpD N-terminal" evidence="3">
    <location>
        <begin position="20"/>
        <end position="251"/>
    </location>
</feature>
<dbReference type="InterPro" id="IPR005656">
    <property type="entry name" value="MmgE_PrpD"/>
</dbReference>
<feature type="region of interest" description="Disordered" evidence="2">
    <location>
        <begin position="459"/>
        <end position="482"/>
    </location>
</feature>
<sequence>MTSDVPGPIAATAVECTAAVAEYAATTSDADIPEAASLHIPRLALLDTVGVALAGGTSELYHRLAATLDDEVGTGPSTVFAGATQAPPRIAALLNGAAAHALDYDDATYASYGHPSAVLMPALLASGEESGAQQLGSAYAVGLGVIHALSRGVDVDAHYRLGWHATATIGLIGATAATSRLLGLDTDKTRHAVGIAASLAGGSRSNFGTMTKPLHVGMAASNAVLASSLAARGFTANPSALEAKGGYFALFGCEPQGPELCTEMLKLQPWHFLEDPPHFKLYPCCFNTHRGVTAAMEIHGLFQPAGDDIESVRVTVEPEGLAPLIDGYPPTGLQAKFSMAYVVAAALLDGRVTLSTFDDEVVQRPDLRAVAERTTVHESSPGPRDRQRPANVQVSLRDGRSFQATAELGRQDHSATTRELLSAKFRDCLDHSDHAWNWRVEDHLWRMVNAGAVIRFPGSVKSATDPRGDGESREGNRISDER</sequence>
<dbReference type="InterPro" id="IPR045337">
    <property type="entry name" value="MmgE_PrpD_C"/>
</dbReference>
<dbReference type="PANTHER" id="PTHR16943">
    <property type="entry name" value="2-METHYLCITRATE DEHYDRATASE-RELATED"/>
    <property type="match status" value="1"/>
</dbReference>
<dbReference type="EMBL" id="SMKR01000028">
    <property type="protein sequence ID" value="TDD27892.1"/>
    <property type="molecule type" value="Genomic_DNA"/>
</dbReference>
<feature type="region of interest" description="Disordered" evidence="2">
    <location>
        <begin position="372"/>
        <end position="393"/>
    </location>
</feature>
<feature type="compositionally biased region" description="Basic and acidic residues" evidence="2">
    <location>
        <begin position="464"/>
        <end position="482"/>
    </location>
</feature>